<accession>A0ABY7VXN6</accession>
<feature type="compositionally biased region" description="Basic and acidic residues" evidence="3">
    <location>
        <begin position="518"/>
        <end position="529"/>
    </location>
</feature>
<name>A0ABY7VXN6_9BACT</name>
<feature type="signal peptide" evidence="4">
    <location>
        <begin position="1"/>
        <end position="19"/>
    </location>
</feature>
<sequence length="529" mass="60246">MMKWIISFLYVFLSLSAQEKMNVVLLTVDDMNADSLGAFGCPVEGTSPQFDAFAEDAMRFNYAHVHATSCIPSRNIISSGKYLYNSGLEGFYQLPKDQVTFRTLPEVLQANGYFTMIRGKAHHSYPYVPYKRAFDIIFDDELKEKKLNIRQPKTFYDYTKKGVEAAKKAGKPFFYSMDIHDPHTPYYGLIKKKLTVGLNKEDKNNAPSRIFKTEEIVIPPFLPQTDKVRLEMAAYYSTVRRADDSIGKIIQALKDTGVYDSTIIIFLSDHGMPEPFGKTTNYYNGSHTPLTVRWPKHSQAGAIDNEHMIGAIDIFPSVLDMLGIEQEKDLDGRSFASILKGESQSDRDYVLTMYAENVGGNRQPTRSIITKDFGYIYNLWSDGERKFASATRGTLAYKEMERLAKEGDAHWQARLNLYTHRQPEELYNYHLDAHALKDLSASPEYAAKMAEMRNTLAKAMKQSGDPLYDLFMDRANEEAIQAHLDKVDKESNARKQQAIYSRSGKAKADKSKKKPSKSKSDEKRKKPKK</sequence>
<dbReference type="InterPro" id="IPR017850">
    <property type="entry name" value="Alkaline_phosphatase_core_sf"/>
</dbReference>
<protein>
    <submittedName>
        <fullName evidence="6">Sulfatase</fullName>
    </submittedName>
</protein>
<evidence type="ECO:0000259" key="5">
    <source>
        <dbReference type="Pfam" id="PF00884"/>
    </source>
</evidence>
<keyword evidence="7" id="KW-1185">Reference proteome</keyword>
<proteinExistence type="inferred from homology"/>
<feature type="domain" description="Sulfatase N-terminal" evidence="5">
    <location>
        <begin position="22"/>
        <end position="324"/>
    </location>
</feature>
<dbReference type="RefSeq" id="WP_274153555.1">
    <property type="nucleotide sequence ID" value="NZ_CP117812.1"/>
</dbReference>
<dbReference type="SUPFAM" id="SSF53649">
    <property type="entry name" value="Alkaline phosphatase-like"/>
    <property type="match status" value="1"/>
</dbReference>
<feature type="region of interest" description="Disordered" evidence="3">
    <location>
        <begin position="484"/>
        <end position="529"/>
    </location>
</feature>
<evidence type="ECO:0000256" key="4">
    <source>
        <dbReference type="SAM" id="SignalP"/>
    </source>
</evidence>
<dbReference type="Proteomes" id="UP001214250">
    <property type="component" value="Chromosome 2"/>
</dbReference>
<evidence type="ECO:0000256" key="1">
    <source>
        <dbReference type="ARBA" id="ARBA00008779"/>
    </source>
</evidence>
<dbReference type="PANTHER" id="PTHR42693">
    <property type="entry name" value="ARYLSULFATASE FAMILY MEMBER"/>
    <property type="match status" value="1"/>
</dbReference>
<dbReference type="InterPro" id="IPR000917">
    <property type="entry name" value="Sulfatase_N"/>
</dbReference>
<reference evidence="6 7" key="1">
    <citation type="submission" date="2023-02" db="EMBL/GenBank/DDBJ databases">
        <title>Genome sequence of Lentisphaera profundi SAORIC-696.</title>
        <authorList>
            <person name="Kim e."/>
            <person name="Cho J.-C."/>
            <person name="Choi A."/>
            <person name="Kang I."/>
        </authorList>
    </citation>
    <scope>NUCLEOTIDE SEQUENCE [LARGE SCALE GENOMIC DNA]</scope>
    <source>
        <strain evidence="6 7">SAORIC-696</strain>
    </source>
</reference>
<organism evidence="6 7">
    <name type="scientific">Lentisphaera profundi</name>
    <dbReference type="NCBI Taxonomy" id="1658616"/>
    <lineage>
        <taxon>Bacteria</taxon>
        <taxon>Pseudomonadati</taxon>
        <taxon>Lentisphaerota</taxon>
        <taxon>Lentisphaeria</taxon>
        <taxon>Lentisphaerales</taxon>
        <taxon>Lentisphaeraceae</taxon>
        <taxon>Lentisphaera</taxon>
    </lineage>
</organism>
<keyword evidence="2" id="KW-0378">Hydrolase</keyword>
<evidence type="ECO:0000313" key="6">
    <source>
        <dbReference type="EMBL" id="WDE98686.1"/>
    </source>
</evidence>
<evidence type="ECO:0000256" key="2">
    <source>
        <dbReference type="ARBA" id="ARBA00022801"/>
    </source>
</evidence>
<feature type="compositionally biased region" description="Basic and acidic residues" evidence="3">
    <location>
        <begin position="484"/>
        <end position="493"/>
    </location>
</feature>
<dbReference type="InterPro" id="IPR050738">
    <property type="entry name" value="Sulfatase"/>
</dbReference>
<dbReference type="Pfam" id="PF00884">
    <property type="entry name" value="Sulfatase"/>
    <property type="match status" value="1"/>
</dbReference>
<dbReference type="CDD" id="cd16027">
    <property type="entry name" value="SGSH"/>
    <property type="match status" value="1"/>
</dbReference>
<dbReference type="Gene3D" id="3.40.720.10">
    <property type="entry name" value="Alkaline Phosphatase, subunit A"/>
    <property type="match status" value="1"/>
</dbReference>
<evidence type="ECO:0000256" key="3">
    <source>
        <dbReference type="SAM" id="MobiDB-lite"/>
    </source>
</evidence>
<gene>
    <name evidence="6" type="ORF">PQO03_12650</name>
</gene>
<comment type="similarity">
    <text evidence="1">Belongs to the sulfatase family.</text>
</comment>
<evidence type="ECO:0000313" key="7">
    <source>
        <dbReference type="Proteomes" id="UP001214250"/>
    </source>
</evidence>
<feature type="chain" id="PRO_5046959190" evidence="4">
    <location>
        <begin position="20"/>
        <end position="529"/>
    </location>
</feature>
<keyword evidence="4" id="KW-0732">Signal</keyword>
<dbReference type="EMBL" id="CP117812">
    <property type="protein sequence ID" value="WDE98686.1"/>
    <property type="molecule type" value="Genomic_DNA"/>
</dbReference>
<dbReference type="PANTHER" id="PTHR42693:SF53">
    <property type="entry name" value="ENDO-4-O-SULFATASE"/>
    <property type="match status" value="1"/>
</dbReference>